<reference evidence="1" key="1">
    <citation type="submission" date="2020-10" db="EMBL/GenBank/DDBJ databases">
        <authorList>
            <person name="Gilroy R."/>
        </authorList>
    </citation>
    <scope>NUCLEOTIDE SEQUENCE</scope>
    <source>
        <strain evidence="1">8207</strain>
    </source>
</reference>
<gene>
    <name evidence="1" type="ORF">IAC69_02180</name>
</gene>
<protein>
    <submittedName>
        <fullName evidence="1">Uncharacterized protein</fullName>
    </submittedName>
</protein>
<name>A0A9D9DD14_9PROT</name>
<evidence type="ECO:0000313" key="1">
    <source>
        <dbReference type="EMBL" id="MBO8425268.1"/>
    </source>
</evidence>
<accession>A0A9D9DD14</accession>
<comment type="caution">
    <text evidence="1">The sequence shown here is derived from an EMBL/GenBank/DDBJ whole genome shotgun (WGS) entry which is preliminary data.</text>
</comment>
<dbReference type="AlphaFoldDB" id="A0A9D9DD14"/>
<sequence>MMYEVYKGIISQMIEPADYNRARFLTRNVHTVGSVKKNLVHKYTDNELMKAAMHIIINYEHPNYTFDKMAKFLGYRGTVRLLKDSVPQWRNAVNAWFRARDAVIQKSVHER</sequence>
<dbReference type="EMBL" id="JADINC010000032">
    <property type="protein sequence ID" value="MBO8425268.1"/>
    <property type="molecule type" value="Genomic_DNA"/>
</dbReference>
<organism evidence="1 2">
    <name type="scientific">Candidatus Enterousia avistercoris</name>
    <dbReference type="NCBI Taxonomy" id="2840788"/>
    <lineage>
        <taxon>Bacteria</taxon>
        <taxon>Pseudomonadati</taxon>
        <taxon>Pseudomonadota</taxon>
        <taxon>Alphaproteobacteria</taxon>
        <taxon>Candidatus Enterousia</taxon>
    </lineage>
</organism>
<proteinExistence type="predicted"/>
<dbReference type="Proteomes" id="UP000823630">
    <property type="component" value="Unassembled WGS sequence"/>
</dbReference>
<reference evidence="1" key="2">
    <citation type="journal article" date="2021" name="PeerJ">
        <title>Extensive microbial diversity within the chicken gut microbiome revealed by metagenomics and culture.</title>
        <authorList>
            <person name="Gilroy R."/>
            <person name="Ravi A."/>
            <person name="Getino M."/>
            <person name="Pursley I."/>
            <person name="Horton D.L."/>
            <person name="Alikhan N.F."/>
            <person name="Baker D."/>
            <person name="Gharbi K."/>
            <person name="Hall N."/>
            <person name="Watson M."/>
            <person name="Adriaenssens E.M."/>
            <person name="Foster-Nyarko E."/>
            <person name="Jarju S."/>
            <person name="Secka A."/>
            <person name="Antonio M."/>
            <person name="Oren A."/>
            <person name="Chaudhuri R.R."/>
            <person name="La Ragione R."/>
            <person name="Hildebrand F."/>
            <person name="Pallen M.J."/>
        </authorList>
    </citation>
    <scope>NUCLEOTIDE SEQUENCE</scope>
    <source>
        <strain evidence="1">8207</strain>
    </source>
</reference>
<evidence type="ECO:0000313" key="2">
    <source>
        <dbReference type="Proteomes" id="UP000823630"/>
    </source>
</evidence>